<dbReference type="Pfam" id="PF22022">
    <property type="entry name" value="Phage_int_M"/>
    <property type="match status" value="1"/>
</dbReference>
<protein>
    <submittedName>
        <fullName evidence="6">Tyrosine-type recombinase/integrase</fullName>
    </submittedName>
</protein>
<dbReference type="Pfam" id="PF13356">
    <property type="entry name" value="Arm-DNA-bind_3"/>
    <property type="match status" value="1"/>
</dbReference>
<reference evidence="7" key="1">
    <citation type="journal article" date="2019" name="Int. J. Syst. Evol. Microbiol.">
        <title>The Global Catalogue of Microorganisms (GCM) 10K type strain sequencing project: providing services to taxonomists for standard genome sequencing and annotation.</title>
        <authorList>
            <consortium name="The Broad Institute Genomics Platform"/>
            <consortium name="The Broad Institute Genome Sequencing Center for Infectious Disease"/>
            <person name="Wu L."/>
            <person name="Ma J."/>
        </authorList>
    </citation>
    <scope>NUCLEOTIDE SEQUENCE [LARGE SCALE GENOMIC DNA]</scope>
    <source>
        <strain evidence="7">CGMCC 1.6774</strain>
    </source>
</reference>
<evidence type="ECO:0000259" key="5">
    <source>
        <dbReference type="PROSITE" id="PS51898"/>
    </source>
</evidence>
<dbReference type="Proteomes" id="UP001597314">
    <property type="component" value="Unassembled WGS sequence"/>
</dbReference>
<proteinExistence type="inferred from homology"/>
<dbReference type="InterPro" id="IPR050808">
    <property type="entry name" value="Phage_Integrase"/>
</dbReference>
<dbReference type="EMBL" id="JBHUIW010000044">
    <property type="protein sequence ID" value="MFD2185012.1"/>
    <property type="molecule type" value="Genomic_DNA"/>
</dbReference>
<dbReference type="PROSITE" id="PS51898">
    <property type="entry name" value="TYR_RECOMBINASE"/>
    <property type="match status" value="1"/>
</dbReference>
<dbReference type="InterPro" id="IPR011010">
    <property type="entry name" value="DNA_brk_join_enz"/>
</dbReference>
<evidence type="ECO:0000313" key="7">
    <source>
        <dbReference type="Proteomes" id="UP001597314"/>
    </source>
</evidence>
<dbReference type="InterPro" id="IPR013762">
    <property type="entry name" value="Integrase-like_cat_sf"/>
</dbReference>
<dbReference type="InterPro" id="IPR025166">
    <property type="entry name" value="Integrase_DNA_bind_dom"/>
</dbReference>
<organism evidence="6 7">
    <name type="scientific">Rhodoplanes azumiensis</name>
    <dbReference type="NCBI Taxonomy" id="1897628"/>
    <lineage>
        <taxon>Bacteria</taxon>
        <taxon>Pseudomonadati</taxon>
        <taxon>Pseudomonadota</taxon>
        <taxon>Alphaproteobacteria</taxon>
        <taxon>Hyphomicrobiales</taxon>
        <taxon>Nitrobacteraceae</taxon>
        <taxon>Rhodoplanes</taxon>
    </lineage>
</organism>
<dbReference type="Gene3D" id="1.10.150.130">
    <property type="match status" value="1"/>
</dbReference>
<dbReference type="Gene3D" id="1.10.443.10">
    <property type="entry name" value="Intergrase catalytic core"/>
    <property type="match status" value="1"/>
</dbReference>
<accession>A0ABW5ASP9</accession>
<dbReference type="PANTHER" id="PTHR30629:SF2">
    <property type="entry name" value="PROPHAGE INTEGRASE INTS-RELATED"/>
    <property type="match status" value="1"/>
</dbReference>
<gene>
    <name evidence="6" type="ORF">ACFSOX_22900</name>
</gene>
<dbReference type="InterPro" id="IPR010998">
    <property type="entry name" value="Integrase_recombinase_N"/>
</dbReference>
<dbReference type="Gene3D" id="3.30.160.390">
    <property type="entry name" value="Integrase, DNA-binding domain"/>
    <property type="match status" value="1"/>
</dbReference>
<keyword evidence="2" id="KW-0229">DNA integration</keyword>
<sequence length="414" mass="46044">MPTLTDATIRAAKPGTKPYKLSDGEGLHLLVTPGGARLWRLAYRWQGKQKLLSLGAYNTAGSRTVQVPLAAARERRAEARRMLANGIDPSATRKAEKLAAESAARTFRSVGDEWFARKVVAEGKADRTRTKTAWLLRVLCDRIGSRPIGEIEAPELLTVLRRFEAAEQYESARRARSVASRVFRFGIAAGYCARDPAADLVGALTAPSVTHRPAIIEPAAVGQLMRAIHGYHGNPVTRLGLLFLSYTFARPGEVRFSEWTEIDATTAVWEIPASKAKMRRPHRVPLSRQALAVLDELRRLTGGGQYLFPSPTTPKRPISENTLLAALLRLGYERHEISAHGMRSTASTLLNESRLFASDAVERQLAHVHKDPVRGVYDRSAHWLERVRMMQWWGDELDRLRDLGRILPLARTAG</sequence>
<evidence type="ECO:0000256" key="2">
    <source>
        <dbReference type="ARBA" id="ARBA00022908"/>
    </source>
</evidence>
<keyword evidence="4" id="KW-0233">DNA recombination</keyword>
<evidence type="ECO:0000256" key="1">
    <source>
        <dbReference type="ARBA" id="ARBA00008857"/>
    </source>
</evidence>
<comment type="caution">
    <text evidence="6">The sequence shown here is derived from an EMBL/GenBank/DDBJ whole genome shotgun (WGS) entry which is preliminary data.</text>
</comment>
<evidence type="ECO:0000313" key="6">
    <source>
        <dbReference type="EMBL" id="MFD2185012.1"/>
    </source>
</evidence>
<keyword evidence="7" id="KW-1185">Reference proteome</keyword>
<dbReference type="SUPFAM" id="SSF56349">
    <property type="entry name" value="DNA breaking-rejoining enzymes"/>
    <property type="match status" value="1"/>
</dbReference>
<dbReference type="RefSeq" id="WP_378480144.1">
    <property type="nucleotide sequence ID" value="NZ_JBHUIW010000044.1"/>
</dbReference>
<feature type="domain" description="Tyr recombinase" evidence="5">
    <location>
        <begin position="211"/>
        <end position="390"/>
    </location>
</feature>
<evidence type="ECO:0000256" key="3">
    <source>
        <dbReference type="ARBA" id="ARBA00023125"/>
    </source>
</evidence>
<comment type="similarity">
    <text evidence="1">Belongs to the 'phage' integrase family.</text>
</comment>
<evidence type="ECO:0000256" key="4">
    <source>
        <dbReference type="ARBA" id="ARBA00023172"/>
    </source>
</evidence>
<keyword evidence="3" id="KW-0238">DNA-binding</keyword>
<dbReference type="Pfam" id="PF00589">
    <property type="entry name" value="Phage_integrase"/>
    <property type="match status" value="1"/>
</dbReference>
<dbReference type="InterPro" id="IPR002104">
    <property type="entry name" value="Integrase_catalytic"/>
</dbReference>
<name>A0ABW5ASP9_9BRAD</name>
<dbReference type="CDD" id="cd00801">
    <property type="entry name" value="INT_P4_C"/>
    <property type="match status" value="1"/>
</dbReference>
<dbReference type="InterPro" id="IPR038488">
    <property type="entry name" value="Integrase_DNA-bd_sf"/>
</dbReference>
<dbReference type="InterPro" id="IPR053876">
    <property type="entry name" value="Phage_int_M"/>
</dbReference>
<dbReference type="PANTHER" id="PTHR30629">
    <property type="entry name" value="PROPHAGE INTEGRASE"/>
    <property type="match status" value="1"/>
</dbReference>